<dbReference type="Pfam" id="PF13843">
    <property type="entry name" value="DDE_Tnp_1_7"/>
    <property type="match status" value="1"/>
</dbReference>
<keyword evidence="4" id="KW-1185">Reference proteome</keyword>
<proteinExistence type="predicted"/>
<evidence type="ECO:0000313" key="3">
    <source>
        <dbReference type="EMBL" id="CAI6373456.1"/>
    </source>
</evidence>
<comment type="caution">
    <text evidence="3">The sequence shown here is derived from an EMBL/GenBank/DDBJ whole genome shotgun (WGS) entry which is preliminary data.</text>
</comment>
<dbReference type="PANTHER" id="PTHR46599">
    <property type="entry name" value="PIGGYBAC TRANSPOSABLE ELEMENT-DERIVED PROTEIN 4"/>
    <property type="match status" value="1"/>
</dbReference>
<sequence length="559" mass="64503">MESSEEEVGGDEDDNEVRIVNNSDHDSNSCLEYSSFEDSDSDDDNIELEYFIGKDKATKWSKTPLTSKFAKTKKKNIINITPGSKFTTEEIQNEVGAFHIIFSDKMVDEIIHYTNMYISTVQKNYKRDRDAKFITKNEMMAFFGLLFLSGIKKGNHTNFLELWATDGTGIEVFRACMSCNRFLFILNSMRFDDRTTRNYRRSEDKLTAVRSMLDQFVYNCKTSYCLSEYLTIDEMLVPFRGRCSFIQYIPSKPAKYGLKIFALVDAKSFYTGNLEIYCGTQPDGPYNMSSKPFDIVMRLLDNVTGSNRNLTCDNWYTSYPLATELLKKQTTIVGTLRKNKKEIPVDFQPHKNKAVNSSFFGFQKEIMITSYTPKKNKAVILLSTMHNDTSVNSETKKPEVIHFYNSTKGGVDTVDQMCGNYSVSRRTRRWPLSIFFQLLNIAGINANILYNNTQIEKKHKNRRSFLKSLSMNLMNNHLSERSQMANLPTDIKHFLSKYETKEVDVQEPPTKIRSRCYLCGRAKNRVTTIKCSSCQKFKCKEHVKAVVRCERCIISQDSE</sequence>
<dbReference type="EMBL" id="CARXXK010001098">
    <property type="protein sequence ID" value="CAI6373456.1"/>
    <property type="molecule type" value="Genomic_DNA"/>
</dbReference>
<reference evidence="3 4" key="1">
    <citation type="submission" date="2023-01" db="EMBL/GenBank/DDBJ databases">
        <authorList>
            <person name="Whitehead M."/>
        </authorList>
    </citation>
    <scope>NUCLEOTIDE SEQUENCE [LARGE SCALE GENOMIC DNA]</scope>
</reference>
<dbReference type="Proteomes" id="UP001160148">
    <property type="component" value="Unassembled WGS sequence"/>
</dbReference>
<evidence type="ECO:0000313" key="4">
    <source>
        <dbReference type="Proteomes" id="UP001160148"/>
    </source>
</evidence>
<evidence type="ECO:0000259" key="2">
    <source>
        <dbReference type="Pfam" id="PF13843"/>
    </source>
</evidence>
<dbReference type="AlphaFoldDB" id="A0AAV0XZC2"/>
<name>A0AAV0XZC2_9HEMI</name>
<feature type="compositionally biased region" description="Acidic residues" evidence="1">
    <location>
        <begin position="1"/>
        <end position="15"/>
    </location>
</feature>
<dbReference type="InterPro" id="IPR029526">
    <property type="entry name" value="PGBD"/>
</dbReference>
<dbReference type="PANTHER" id="PTHR46599:SF6">
    <property type="entry name" value="DUAL SPECIFICITY PHOSPHATASE 26"/>
    <property type="match status" value="1"/>
</dbReference>
<feature type="domain" description="PiggyBac transposable element-derived protein" evidence="2">
    <location>
        <begin position="95"/>
        <end position="446"/>
    </location>
</feature>
<accession>A0AAV0XZC2</accession>
<gene>
    <name evidence="3" type="ORF">MEUPH1_LOCUS27206</name>
</gene>
<evidence type="ECO:0000256" key="1">
    <source>
        <dbReference type="SAM" id="MobiDB-lite"/>
    </source>
</evidence>
<feature type="region of interest" description="Disordered" evidence="1">
    <location>
        <begin position="1"/>
        <end position="41"/>
    </location>
</feature>
<protein>
    <recommendedName>
        <fullName evidence="2">PiggyBac transposable element-derived protein domain-containing protein</fullName>
    </recommendedName>
</protein>
<organism evidence="3 4">
    <name type="scientific">Macrosiphum euphorbiae</name>
    <name type="common">potato aphid</name>
    <dbReference type="NCBI Taxonomy" id="13131"/>
    <lineage>
        <taxon>Eukaryota</taxon>
        <taxon>Metazoa</taxon>
        <taxon>Ecdysozoa</taxon>
        <taxon>Arthropoda</taxon>
        <taxon>Hexapoda</taxon>
        <taxon>Insecta</taxon>
        <taxon>Pterygota</taxon>
        <taxon>Neoptera</taxon>
        <taxon>Paraneoptera</taxon>
        <taxon>Hemiptera</taxon>
        <taxon>Sternorrhyncha</taxon>
        <taxon>Aphidomorpha</taxon>
        <taxon>Aphidoidea</taxon>
        <taxon>Aphididae</taxon>
        <taxon>Macrosiphini</taxon>
        <taxon>Macrosiphum</taxon>
    </lineage>
</organism>